<sequence>MAARGEPDVGHGGTMRAPGRVRAEALAEACAAAGELPLPGRGRTLERWAALAALAADDLVLARLAEAHADAVAVVAELAGAPLPPGSRWGVWAAEDPTGVLTAVPLDGQGAGWLLDGAKAWCSGATLLTHALVTARRGQSRQLLAVALDAAGITVAADDWAAGGMKAADTRRVRFDRVPARAVGGPDGYLRRPGFWIGGIGVAACWYGGATAVAAPLRERVGARGDDPHAAAHLGAVDVALGGARDVLRAAADAVDARPEADHARLARRVRATVAGAAAEVIRRVDRALGPGPRARDRQHSARIADLEVYLLQEHAERDLAALGAAVVAAAEPDWSL</sequence>
<dbReference type="EMBL" id="CT573213">
    <property type="protein sequence ID" value="CAJ58981.1"/>
    <property type="molecule type" value="Genomic_DNA"/>
</dbReference>
<feature type="domain" description="Acyl-CoA oxidase/dehydrogenase middle" evidence="1">
    <location>
        <begin position="96"/>
        <end position="178"/>
    </location>
</feature>
<gene>
    <name evidence="2" type="ordered locus">FRAAL0304</name>
</gene>
<evidence type="ECO:0000313" key="2">
    <source>
        <dbReference type="EMBL" id="CAJ58981.1"/>
    </source>
</evidence>
<dbReference type="HOGENOM" id="CLU_058409_1_0_11"/>
<accession>Q0RTW6</accession>
<dbReference type="GO" id="GO:0016627">
    <property type="term" value="F:oxidoreductase activity, acting on the CH-CH group of donors"/>
    <property type="evidence" value="ECO:0007669"/>
    <property type="project" value="InterPro"/>
</dbReference>
<dbReference type="STRING" id="326424.FRAAL0304"/>
<evidence type="ECO:0000259" key="1">
    <source>
        <dbReference type="Pfam" id="PF02770"/>
    </source>
</evidence>
<reference evidence="2 3" key="1">
    <citation type="journal article" date="2007" name="Genome Res.">
        <title>Genome characteristics of facultatively symbiotic Frankia sp. strains reflect host range and host plant biogeography.</title>
        <authorList>
            <person name="Normand P."/>
            <person name="Lapierre P."/>
            <person name="Tisa L.S."/>
            <person name="Gogarten J.P."/>
            <person name="Alloisio N."/>
            <person name="Bagnarol E."/>
            <person name="Bassi C.A."/>
            <person name="Berry A.M."/>
            <person name="Bickhart D.M."/>
            <person name="Choisne N."/>
            <person name="Couloux A."/>
            <person name="Cournoyer B."/>
            <person name="Cruveiller S."/>
            <person name="Daubin V."/>
            <person name="Demange N."/>
            <person name="Francino M.P."/>
            <person name="Goltsman E."/>
            <person name="Huang Y."/>
            <person name="Kopp O.R."/>
            <person name="Labarre L."/>
            <person name="Lapidus A."/>
            <person name="Lavire C."/>
            <person name="Marechal J."/>
            <person name="Martinez M."/>
            <person name="Mastronunzio J.E."/>
            <person name="Mullin B.C."/>
            <person name="Niemann J."/>
            <person name="Pujic P."/>
            <person name="Rawnsley T."/>
            <person name="Rouy Z."/>
            <person name="Schenowitz C."/>
            <person name="Sellstedt A."/>
            <person name="Tavares F."/>
            <person name="Tomkins J.P."/>
            <person name="Vallenet D."/>
            <person name="Valverde C."/>
            <person name="Wall L.G."/>
            <person name="Wang Y."/>
            <person name="Medigue C."/>
            <person name="Benson D.R."/>
        </authorList>
    </citation>
    <scope>NUCLEOTIDE SEQUENCE [LARGE SCALE GENOMIC DNA]</scope>
    <source>
        <strain evidence="3">DSM 45986 / CECT 9034 / ACN14a</strain>
    </source>
</reference>
<protein>
    <submittedName>
        <fullName evidence="2">Acyl-CoA dehydrogenase</fullName>
    </submittedName>
</protein>
<dbReference type="KEGG" id="fal:FRAAL0304"/>
<keyword evidence="3" id="KW-1185">Reference proteome</keyword>
<name>Q0RTW6_FRAAA</name>
<dbReference type="InterPro" id="IPR009100">
    <property type="entry name" value="AcylCoA_DH/oxidase_NM_dom_sf"/>
</dbReference>
<dbReference type="SUPFAM" id="SSF56645">
    <property type="entry name" value="Acyl-CoA dehydrogenase NM domain-like"/>
    <property type="match status" value="1"/>
</dbReference>
<dbReference type="InterPro" id="IPR006091">
    <property type="entry name" value="Acyl-CoA_Oxase/DH_mid-dom"/>
</dbReference>
<dbReference type="eggNOG" id="COG1960">
    <property type="taxonomic scope" value="Bacteria"/>
</dbReference>
<organism evidence="2 3">
    <name type="scientific">Frankia alni (strain DSM 45986 / CECT 9034 / ACN14a)</name>
    <dbReference type="NCBI Taxonomy" id="326424"/>
    <lineage>
        <taxon>Bacteria</taxon>
        <taxon>Bacillati</taxon>
        <taxon>Actinomycetota</taxon>
        <taxon>Actinomycetes</taxon>
        <taxon>Frankiales</taxon>
        <taxon>Frankiaceae</taxon>
        <taxon>Frankia</taxon>
    </lineage>
</organism>
<dbReference type="InterPro" id="IPR046373">
    <property type="entry name" value="Acyl-CoA_Oxase/DH_mid-dom_sf"/>
</dbReference>
<dbReference type="Pfam" id="PF02770">
    <property type="entry name" value="Acyl-CoA_dh_M"/>
    <property type="match status" value="1"/>
</dbReference>
<dbReference type="Gene3D" id="2.40.110.10">
    <property type="entry name" value="Butyryl-CoA Dehydrogenase, subunit A, domain 2"/>
    <property type="match status" value="1"/>
</dbReference>
<dbReference type="Proteomes" id="UP000000657">
    <property type="component" value="Chromosome"/>
</dbReference>
<evidence type="ECO:0000313" key="3">
    <source>
        <dbReference type="Proteomes" id="UP000000657"/>
    </source>
</evidence>
<proteinExistence type="predicted"/>
<dbReference type="AlphaFoldDB" id="Q0RTW6"/>